<keyword evidence="3 6" id="KW-0812">Transmembrane</keyword>
<dbReference type="CDD" id="cd17324">
    <property type="entry name" value="MFS_NepI_like"/>
    <property type="match status" value="1"/>
</dbReference>
<evidence type="ECO:0000256" key="1">
    <source>
        <dbReference type="ARBA" id="ARBA00004651"/>
    </source>
</evidence>
<feature type="transmembrane region" description="Helical" evidence="6">
    <location>
        <begin position="68"/>
        <end position="89"/>
    </location>
</feature>
<feature type="domain" description="Major facilitator superfamily (MFS) profile" evidence="7">
    <location>
        <begin position="31"/>
        <end position="411"/>
    </location>
</feature>
<feature type="transmembrane region" description="Helical" evidence="6">
    <location>
        <begin position="226"/>
        <end position="249"/>
    </location>
</feature>
<organism evidence="8 9">
    <name type="scientific">Paroceanicella profunda</name>
    <dbReference type="NCBI Taxonomy" id="2579971"/>
    <lineage>
        <taxon>Bacteria</taxon>
        <taxon>Pseudomonadati</taxon>
        <taxon>Pseudomonadota</taxon>
        <taxon>Alphaproteobacteria</taxon>
        <taxon>Rhodobacterales</taxon>
        <taxon>Paracoccaceae</taxon>
        <taxon>Paroceanicella</taxon>
    </lineage>
</organism>
<dbReference type="GO" id="GO:0022857">
    <property type="term" value="F:transmembrane transporter activity"/>
    <property type="evidence" value="ECO:0007669"/>
    <property type="project" value="InterPro"/>
</dbReference>
<evidence type="ECO:0000256" key="2">
    <source>
        <dbReference type="ARBA" id="ARBA00022475"/>
    </source>
</evidence>
<feature type="transmembrane region" description="Helical" evidence="6">
    <location>
        <begin position="32"/>
        <end position="56"/>
    </location>
</feature>
<feature type="transmembrane region" description="Helical" evidence="6">
    <location>
        <begin position="261"/>
        <end position="282"/>
    </location>
</feature>
<dbReference type="InterPro" id="IPR011701">
    <property type="entry name" value="MFS"/>
</dbReference>
<feature type="transmembrane region" description="Helical" evidence="6">
    <location>
        <begin position="96"/>
        <end position="123"/>
    </location>
</feature>
<dbReference type="PROSITE" id="PS50850">
    <property type="entry name" value="MFS"/>
    <property type="match status" value="1"/>
</dbReference>
<dbReference type="InterPro" id="IPR036259">
    <property type="entry name" value="MFS_trans_sf"/>
</dbReference>
<dbReference type="EMBL" id="CP040818">
    <property type="protein sequence ID" value="QDL90420.1"/>
    <property type="molecule type" value="Genomic_DNA"/>
</dbReference>
<feature type="transmembrane region" description="Helical" evidence="6">
    <location>
        <begin position="186"/>
        <end position="205"/>
    </location>
</feature>
<comment type="subcellular location">
    <subcellularLocation>
        <location evidence="1">Cell membrane</location>
        <topology evidence="1">Multi-pass membrane protein</topology>
    </subcellularLocation>
</comment>
<evidence type="ECO:0000256" key="4">
    <source>
        <dbReference type="ARBA" id="ARBA00022989"/>
    </source>
</evidence>
<feature type="transmembrane region" description="Helical" evidence="6">
    <location>
        <begin position="357"/>
        <end position="378"/>
    </location>
</feature>
<feature type="transmembrane region" description="Helical" evidence="6">
    <location>
        <begin position="129"/>
        <end position="148"/>
    </location>
</feature>
<evidence type="ECO:0000313" key="9">
    <source>
        <dbReference type="Proteomes" id="UP000305888"/>
    </source>
</evidence>
<feature type="transmembrane region" description="Helical" evidence="6">
    <location>
        <begin position="294"/>
        <end position="313"/>
    </location>
</feature>
<dbReference type="Gene3D" id="1.20.1250.20">
    <property type="entry name" value="MFS general substrate transporter like domains"/>
    <property type="match status" value="2"/>
</dbReference>
<dbReference type="PANTHER" id="PTHR43124">
    <property type="entry name" value="PURINE EFFLUX PUMP PBUE"/>
    <property type="match status" value="1"/>
</dbReference>
<feature type="transmembrane region" description="Helical" evidence="6">
    <location>
        <begin position="155"/>
        <end position="174"/>
    </location>
</feature>
<name>A0A5B8FTM9_9RHOB</name>
<dbReference type="GO" id="GO:0005886">
    <property type="term" value="C:plasma membrane"/>
    <property type="evidence" value="ECO:0007669"/>
    <property type="project" value="UniProtKB-SubCell"/>
</dbReference>
<evidence type="ECO:0000256" key="6">
    <source>
        <dbReference type="SAM" id="Phobius"/>
    </source>
</evidence>
<keyword evidence="2" id="KW-1003">Cell membrane</keyword>
<dbReference type="InterPro" id="IPR050189">
    <property type="entry name" value="MFS_Efflux_Transporters"/>
</dbReference>
<dbReference type="RefSeq" id="WP_138577287.1">
    <property type="nucleotide sequence ID" value="NZ_CP040818.1"/>
</dbReference>
<evidence type="ECO:0000256" key="5">
    <source>
        <dbReference type="ARBA" id="ARBA00023136"/>
    </source>
</evidence>
<dbReference type="AlphaFoldDB" id="A0A5B8FTM9"/>
<keyword evidence="4 6" id="KW-1133">Transmembrane helix</keyword>
<reference evidence="8 9" key="1">
    <citation type="submission" date="2019-06" db="EMBL/GenBank/DDBJ databases">
        <title>Genome sequence of Rhodobacteraceae bacterium D4M1.</title>
        <authorList>
            <person name="Cao J."/>
        </authorList>
    </citation>
    <scope>NUCLEOTIDE SEQUENCE [LARGE SCALE GENOMIC DNA]</scope>
    <source>
        <strain evidence="8 9">D4M1</strain>
    </source>
</reference>
<evidence type="ECO:0000259" key="7">
    <source>
        <dbReference type="PROSITE" id="PS50850"/>
    </source>
</evidence>
<dbReference type="InterPro" id="IPR020846">
    <property type="entry name" value="MFS_dom"/>
</dbReference>
<dbReference type="Pfam" id="PF07690">
    <property type="entry name" value="MFS_1"/>
    <property type="match status" value="1"/>
</dbReference>
<evidence type="ECO:0000313" key="8">
    <source>
        <dbReference type="EMBL" id="QDL90420.1"/>
    </source>
</evidence>
<dbReference type="SUPFAM" id="SSF103473">
    <property type="entry name" value="MFS general substrate transporter"/>
    <property type="match status" value="1"/>
</dbReference>
<dbReference type="OrthoDB" id="9788453at2"/>
<sequence>MTAPQACAPARSTGAETLAPAAPAQPNVRLTLFALALGTFAIGTSEFASMGIIQLYSASLGLSVPEATSAITAYAVGVVVGAPLVTIVAARLNRRVVLLGLVALFILGNLLSAAAGSLGSLMIARFISGVPHGAYFGAGAVVAAYVMGPGNGGRAFAMVMSGLTVATIFGSPLATFMGQTLGWRETYLAVAAVGLLAFLALRKGVPKTEALKGTSVARELSALRKPALWGVLLVAATGVASIFAVYTFIAPFVTDAAGLSASVIPVALALFGLGMTAGNIVGGRIADRRPSHTILAGYGAGLAALALLALAGATPWVQFPALFGVGAALMFAIPGIQVRLTRIAPEAPSLTGAMNLAALNVANALGAWLGGVVITAGFGLLSAAWAGFALTLAGLLIFISIILNDRARQRR</sequence>
<keyword evidence="5 6" id="KW-0472">Membrane</keyword>
<evidence type="ECO:0000256" key="3">
    <source>
        <dbReference type="ARBA" id="ARBA00022692"/>
    </source>
</evidence>
<feature type="transmembrane region" description="Helical" evidence="6">
    <location>
        <begin position="384"/>
        <end position="403"/>
    </location>
</feature>
<accession>A0A5B8FTM9</accession>
<dbReference type="Proteomes" id="UP000305888">
    <property type="component" value="Chromosome"/>
</dbReference>
<dbReference type="KEGG" id="ppru:FDP22_00585"/>
<dbReference type="PANTHER" id="PTHR43124:SF3">
    <property type="entry name" value="CHLORAMPHENICOL EFFLUX PUMP RV0191"/>
    <property type="match status" value="1"/>
</dbReference>
<feature type="transmembrane region" description="Helical" evidence="6">
    <location>
        <begin position="319"/>
        <end position="336"/>
    </location>
</feature>
<keyword evidence="9" id="KW-1185">Reference proteome</keyword>
<proteinExistence type="predicted"/>
<gene>
    <name evidence="8" type="ORF">FDP22_00585</name>
</gene>
<protein>
    <submittedName>
        <fullName evidence="8">MFS transporter</fullName>
    </submittedName>
</protein>